<name>A0AAW2IQ74_9LAMI</name>
<keyword evidence="1" id="KW-0732">Signal</keyword>
<dbReference type="EMBL" id="JACGWK010001705">
    <property type="protein sequence ID" value="KAL0283683.1"/>
    <property type="molecule type" value="Genomic_DNA"/>
</dbReference>
<comment type="caution">
    <text evidence="2">The sequence shown here is derived from an EMBL/GenBank/DDBJ whole genome shotgun (WGS) entry which is preliminary data.</text>
</comment>
<reference evidence="2" key="2">
    <citation type="journal article" date="2024" name="Plant">
        <title>Genomic evolution and insights into agronomic trait innovations of Sesamum species.</title>
        <authorList>
            <person name="Miao H."/>
            <person name="Wang L."/>
            <person name="Qu L."/>
            <person name="Liu H."/>
            <person name="Sun Y."/>
            <person name="Le M."/>
            <person name="Wang Q."/>
            <person name="Wei S."/>
            <person name="Zheng Y."/>
            <person name="Lin W."/>
            <person name="Duan Y."/>
            <person name="Cao H."/>
            <person name="Xiong S."/>
            <person name="Wang X."/>
            <person name="Wei L."/>
            <person name="Li C."/>
            <person name="Ma Q."/>
            <person name="Ju M."/>
            <person name="Zhao R."/>
            <person name="Li G."/>
            <person name="Mu C."/>
            <person name="Tian Q."/>
            <person name="Mei H."/>
            <person name="Zhang T."/>
            <person name="Gao T."/>
            <person name="Zhang H."/>
        </authorList>
    </citation>
    <scope>NUCLEOTIDE SEQUENCE</scope>
    <source>
        <strain evidence="2">G01</strain>
    </source>
</reference>
<dbReference type="AlphaFoldDB" id="A0AAW2IQ74"/>
<organism evidence="2">
    <name type="scientific">Sesamum angustifolium</name>
    <dbReference type="NCBI Taxonomy" id="2727405"/>
    <lineage>
        <taxon>Eukaryota</taxon>
        <taxon>Viridiplantae</taxon>
        <taxon>Streptophyta</taxon>
        <taxon>Embryophyta</taxon>
        <taxon>Tracheophyta</taxon>
        <taxon>Spermatophyta</taxon>
        <taxon>Magnoliopsida</taxon>
        <taxon>eudicotyledons</taxon>
        <taxon>Gunneridae</taxon>
        <taxon>Pentapetalae</taxon>
        <taxon>asterids</taxon>
        <taxon>lamiids</taxon>
        <taxon>Lamiales</taxon>
        <taxon>Pedaliaceae</taxon>
        <taxon>Sesamum</taxon>
    </lineage>
</organism>
<protein>
    <recommendedName>
        <fullName evidence="3">Secreted protein</fullName>
    </recommendedName>
</protein>
<accession>A0AAW2IQ74</accession>
<evidence type="ECO:0000313" key="2">
    <source>
        <dbReference type="EMBL" id="KAL0283683.1"/>
    </source>
</evidence>
<sequence>MFVGLCAAISANWACGLSGWGDPRTELELGLVGWSSCCAGGPLATLGWPAASAELLSLGCTLWLGGQGWAVCTQPLGLPN</sequence>
<evidence type="ECO:0000256" key="1">
    <source>
        <dbReference type="SAM" id="SignalP"/>
    </source>
</evidence>
<reference evidence="2" key="1">
    <citation type="submission" date="2020-06" db="EMBL/GenBank/DDBJ databases">
        <authorList>
            <person name="Li T."/>
            <person name="Hu X."/>
            <person name="Zhang T."/>
            <person name="Song X."/>
            <person name="Zhang H."/>
            <person name="Dai N."/>
            <person name="Sheng W."/>
            <person name="Hou X."/>
            <person name="Wei L."/>
        </authorList>
    </citation>
    <scope>NUCLEOTIDE SEQUENCE</scope>
    <source>
        <strain evidence="2">G01</strain>
        <tissue evidence="2">Leaf</tissue>
    </source>
</reference>
<proteinExistence type="predicted"/>
<feature type="signal peptide" evidence="1">
    <location>
        <begin position="1"/>
        <end position="16"/>
    </location>
</feature>
<feature type="chain" id="PRO_5043744174" description="Secreted protein" evidence="1">
    <location>
        <begin position="17"/>
        <end position="80"/>
    </location>
</feature>
<evidence type="ECO:0008006" key="3">
    <source>
        <dbReference type="Google" id="ProtNLM"/>
    </source>
</evidence>
<gene>
    <name evidence="2" type="ORF">Sangu_2872300</name>
</gene>